<feature type="compositionally biased region" description="Basic and acidic residues" evidence="1">
    <location>
        <begin position="759"/>
        <end position="784"/>
    </location>
</feature>
<feature type="domain" description="DUF3741" evidence="2">
    <location>
        <begin position="333"/>
        <end position="361"/>
    </location>
</feature>
<dbReference type="InterPro" id="IPR032795">
    <property type="entry name" value="DUF3741-assoc"/>
</dbReference>
<evidence type="ECO:0000313" key="4">
    <source>
        <dbReference type="Proteomes" id="UP000239757"/>
    </source>
</evidence>
<dbReference type="PANTHER" id="PTHR34282:SF1">
    <property type="entry name" value="DUF3741 DOMAIN-CONTAINING PROTEIN"/>
    <property type="match status" value="1"/>
</dbReference>
<feature type="region of interest" description="Disordered" evidence="1">
    <location>
        <begin position="294"/>
        <end position="315"/>
    </location>
</feature>
<feature type="region of interest" description="Disordered" evidence="1">
    <location>
        <begin position="360"/>
        <end position="451"/>
    </location>
</feature>
<gene>
    <name evidence="3" type="ORF">GOBAR_AA02669</name>
</gene>
<evidence type="ECO:0000256" key="1">
    <source>
        <dbReference type="SAM" id="MobiDB-lite"/>
    </source>
</evidence>
<reference evidence="3 4" key="1">
    <citation type="submission" date="2015-01" db="EMBL/GenBank/DDBJ databases">
        <title>Genome of allotetraploid Gossypium barbadense reveals genomic plasticity and fiber elongation in cotton evolution.</title>
        <authorList>
            <person name="Chen X."/>
            <person name="Liu X."/>
            <person name="Zhao B."/>
            <person name="Zheng H."/>
            <person name="Hu Y."/>
            <person name="Lu G."/>
            <person name="Yang C."/>
            <person name="Chen J."/>
            <person name="Shan C."/>
            <person name="Zhang L."/>
            <person name="Zhou Y."/>
            <person name="Wang L."/>
            <person name="Guo W."/>
            <person name="Bai Y."/>
            <person name="Ruan J."/>
            <person name="Shangguan X."/>
            <person name="Mao Y."/>
            <person name="Jiang J."/>
            <person name="Zhu Y."/>
            <person name="Lei J."/>
            <person name="Kang H."/>
            <person name="Chen S."/>
            <person name="He X."/>
            <person name="Wang R."/>
            <person name="Wang Y."/>
            <person name="Chen J."/>
            <person name="Wang L."/>
            <person name="Yu S."/>
            <person name="Wang B."/>
            <person name="Wei J."/>
            <person name="Song S."/>
            <person name="Lu X."/>
            <person name="Gao Z."/>
            <person name="Gu W."/>
            <person name="Deng X."/>
            <person name="Ma D."/>
            <person name="Wang S."/>
            <person name="Liang W."/>
            <person name="Fang L."/>
            <person name="Cai C."/>
            <person name="Zhu X."/>
            <person name="Zhou B."/>
            <person name="Zhang Y."/>
            <person name="Chen Z."/>
            <person name="Xu S."/>
            <person name="Zhu R."/>
            <person name="Wang S."/>
            <person name="Zhang T."/>
            <person name="Zhao G."/>
        </authorList>
    </citation>
    <scope>NUCLEOTIDE SEQUENCE [LARGE SCALE GENOMIC DNA]</scope>
    <source>
        <strain evidence="4">cv. Xinhai21</strain>
        <tissue evidence="3">Leaf</tissue>
    </source>
</reference>
<dbReference type="OrthoDB" id="761625at2759"/>
<protein>
    <recommendedName>
        <fullName evidence="2">DUF3741 domain-containing protein</fullName>
    </recommendedName>
</protein>
<organism evidence="3 4">
    <name type="scientific">Gossypium barbadense</name>
    <name type="common">Sea Island cotton</name>
    <name type="synonym">Hibiscus barbadensis</name>
    <dbReference type="NCBI Taxonomy" id="3634"/>
    <lineage>
        <taxon>Eukaryota</taxon>
        <taxon>Viridiplantae</taxon>
        <taxon>Streptophyta</taxon>
        <taxon>Embryophyta</taxon>
        <taxon>Tracheophyta</taxon>
        <taxon>Spermatophyta</taxon>
        <taxon>Magnoliopsida</taxon>
        <taxon>eudicotyledons</taxon>
        <taxon>Gunneridae</taxon>
        <taxon>Pentapetalae</taxon>
        <taxon>rosids</taxon>
        <taxon>malvids</taxon>
        <taxon>Malvales</taxon>
        <taxon>Malvaceae</taxon>
        <taxon>Malvoideae</taxon>
        <taxon>Gossypium</taxon>
    </lineage>
</organism>
<feature type="region of interest" description="Disordered" evidence="1">
    <location>
        <begin position="575"/>
        <end position="698"/>
    </location>
</feature>
<evidence type="ECO:0000259" key="2">
    <source>
        <dbReference type="Pfam" id="PF14383"/>
    </source>
</evidence>
<feature type="compositionally biased region" description="Basic and acidic residues" evidence="1">
    <location>
        <begin position="442"/>
        <end position="451"/>
    </location>
</feature>
<feature type="compositionally biased region" description="Polar residues" evidence="1">
    <location>
        <begin position="374"/>
        <end position="383"/>
    </location>
</feature>
<sequence>MAKRSDFAQKLLDDLRLRKERMAASQNTKGSNAMVADAYAYSKSTYKSSREPKAVKASGFRAGSTQNRPSGGKKSFTTGQTSNQIVPFGGGHKAEQMGDLSMALTFALENGGKIRTESSRNSSIFSFLQNIGRRRMNYGKMERGNRVVSRHQPSSSQLPTLSHIHIEEISRGAQKLNQILRACSNGLNFDRYSIEIGQELLKGAMDLQESLKLLVDMQEASDYLITPQRKSRLTLLEEDEDDDENTITIADQKQLSRPRFSFDRPSRKYNDIQEVAKTELKLRLAALTYSTDVPNSKHEKKGLGASNLRSHKRSVSCGTDVKTLSVFSEQNHSSSSQSKQEKSRIPNVIARLMGIEELPGNVDSKVSTKKESGNQKLEGTTTKKPAKGSTKKAEQREKDSTTSVLPPAKQKATLPSKIPLVQDTVTSQAGKTLATRNGSTRVDVHDKLPPRKDLEDVKPVISLRKGMINVDKRQSDSAQLNHNSGSRKEIQERNHDSIKHREQKYTERSEIKEPVFKDEMQQMIPYMHKRSESTLTLLEKPEYGESMLHGENSSANKLRLGNQQKLQNNHGFQQVHMLQKSEPQEKKRQPEEREQQKQKLQEKKQKRPESVSSNISKPMSGATDLQKKQLQLNQAATSRKGSTEHTDATQLNGLVNGRHQENPAGERSSRNLNFKIKDSLSRNSSQHSTRGDVESESAKARIPFAVDEKPVQVQTTINGRRAKGHKLEVPRNIDEAKTKKSANVYNMPRTMKNQSSNLQERKQTRQEKPAISREADHEASRFEEAETQIIRPNVSVASPKSSRVAQELQTEAQKDSILQSRLEDECQGQNEEQVLATKHSCQNTVPTFTKEQQNQEPGFGRDDEHEVKESVSDPLQFPIVLHINNDYIISPSLETREESTENFYIPQPQNQRTSIAKKPEPLTESENHLKRILLKSQLFMNTAEALFKLNIPISILHSNSYDHHIDQDSKLVLDCGYEVMKRKGRRQELSVHPFLKVPITSNKAKSLDELIKQMCKDFDKLKLYGKDGREDSPFEDYQPKMLEADVNNKEPDLNCMWDLGWNNTMFGFLEKDDVIKDVEKYVLNGLLDEITRELFTSITVTV</sequence>
<feature type="compositionally biased region" description="Basic and acidic residues" evidence="1">
    <location>
        <begin position="582"/>
        <end position="609"/>
    </location>
</feature>
<feature type="compositionally biased region" description="Polar residues" evidence="1">
    <location>
        <begin position="423"/>
        <end position="440"/>
    </location>
</feature>
<dbReference type="PANTHER" id="PTHR34282">
    <property type="entry name" value="OS01G0228800 PROTEIN-RELATED"/>
    <property type="match status" value="1"/>
</dbReference>
<feature type="region of interest" description="Disordered" evidence="1">
    <location>
        <begin position="792"/>
        <end position="811"/>
    </location>
</feature>
<dbReference type="EMBL" id="KZ662888">
    <property type="protein sequence ID" value="PPS17863.1"/>
    <property type="molecule type" value="Genomic_DNA"/>
</dbReference>
<accession>A0A2P5YQM5</accession>
<evidence type="ECO:0000313" key="3">
    <source>
        <dbReference type="EMBL" id="PPS17863.1"/>
    </source>
</evidence>
<proteinExistence type="predicted"/>
<feature type="compositionally biased region" description="Basic and acidic residues" evidence="1">
    <location>
        <begin position="689"/>
        <end position="698"/>
    </location>
</feature>
<dbReference type="Proteomes" id="UP000239757">
    <property type="component" value="Unassembled WGS sequence"/>
</dbReference>
<feature type="region of interest" description="Disordered" evidence="1">
    <location>
        <begin position="44"/>
        <end position="83"/>
    </location>
</feature>
<dbReference type="Pfam" id="PF14383">
    <property type="entry name" value="VARLMGL"/>
    <property type="match status" value="1"/>
</dbReference>
<feature type="compositionally biased region" description="Polar residues" evidence="1">
    <location>
        <begin position="63"/>
        <end position="83"/>
    </location>
</feature>
<feature type="compositionally biased region" description="Polar residues" evidence="1">
    <location>
        <begin position="795"/>
        <end position="811"/>
    </location>
</feature>
<feature type="region of interest" description="Disordered" evidence="1">
    <location>
        <begin position="474"/>
        <end position="508"/>
    </location>
</feature>
<feature type="compositionally biased region" description="Basic and acidic residues" evidence="1">
    <location>
        <begin position="391"/>
        <end position="400"/>
    </location>
</feature>
<feature type="compositionally biased region" description="Basic and acidic residues" evidence="1">
    <location>
        <begin position="486"/>
        <end position="508"/>
    </location>
</feature>
<dbReference type="AlphaFoldDB" id="A0A2P5YQM5"/>
<name>A0A2P5YQM5_GOSBA</name>
<feature type="region of interest" description="Disordered" evidence="1">
    <location>
        <begin position="748"/>
        <end position="784"/>
    </location>
</feature>